<dbReference type="EMBL" id="KB932930">
    <property type="protein sequence ID" value="EOO02160.1"/>
    <property type="molecule type" value="Genomic_DNA"/>
</dbReference>
<feature type="transmembrane region" description="Helical" evidence="5">
    <location>
        <begin position="355"/>
        <end position="380"/>
    </location>
</feature>
<feature type="transmembrane region" description="Helical" evidence="5">
    <location>
        <begin position="265"/>
        <end position="286"/>
    </location>
</feature>
<dbReference type="PROSITE" id="PS50850">
    <property type="entry name" value="MFS"/>
    <property type="match status" value="1"/>
</dbReference>
<dbReference type="InterPro" id="IPR011701">
    <property type="entry name" value="MFS"/>
</dbReference>
<evidence type="ECO:0000313" key="7">
    <source>
        <dbReference type="EMBL" id="EOO02160.1"/>
    </source>
</evidence>
<dbReference type="PANTHER" id="PTHR42718">
    <property type="entry name" value="MAJOR FACILITATOR SUPERFAMILY MULTIDRUG TRANSPORTER MFSC"/>
    <property type="match status" value="1"/>
</dbReference>
<name>R8BS89_PHAM7</name>
<evidence type="ECO:0000256" key="1">
    <source>
        <dbReference type="ARBA" id="ARBA00004141"/>
    </source>
</evidence>
<evidence type="ECO:0000313" key="8">
    <source>
        <dbReference type="Proteomes" id="UP000014074"/>
    </source>
</evidence>
<feature type="transmembrane region" description="Helical" evidence="5">
    <location>
        <begin position="137"/>
        <end position="156"/>
    </location>
</feature>
<evidence type="ECO:0000259" key="6">
    <source>
        <dbReference type="PROSITE" id="PS50850"/>
    </source>
</evidence>
<feature type="transmembrane region" description="Helical" evidence="5">
    <location>
        <begin position="298"/>
        <end position="323"/>
    </location>
</feature>
<dbReference type="Gene3D" id="1.20.1720.10">
    <property type="entry name" value="Multidrug resistance protein D"/>
    <property type="match status" value="1"/>
</dbReference>
<keyword evidence="3 5" id="KW-1133">Transmembrane helix</keyword>
<feature type="transmembrane region" description="Helical" evidence="5">
    <location>
        <begin position="432"/>
        <end position="452"/>
    </location>
</feature>
<protein>
    <submittedName>
        <fullName evidence="7">Putative efflux pump antibiotic resistance protein</fullName>
    </submittedName>
</protein>
<accession>R8BS89</accession>
<dbReference type="GO" id="GO:0016020">
    <property type="term" value="C:membrane"/>
    <property type="evidence" value="ECO:0007669"/>
    <property type="project" value="UniProtKB-SubCell"/>
</dbReference>
<feature type="transmembrane region" description="Helical" evidence="5">
    <location>
        <begin position="330"/>
        <end position="349"/>
    </location>
</feature>
<keyword evidence="2 5" id="KW-0812">Transmembrane</keyword>
<dbReference type="OrthoDB" id="440755at2759"/>
<dbReference type="RefSeq" id="XP_007913090.1">
    <property type="nucleotide sequence ID" value="XM_007914899.1"/>
</dbReference>
<evidence type="ECO:0000256" key="4">
    <source>
        <dbReference type="ARBA" id="ARBA00023136"/>
    </source>
</evidence>
<dbReference type="InterPro" id="IPR036259">
    <property type="entry name" value="MFS_trans_sf"/>
</dbReference>
<keyword evidence="8" id="KW-1185">Reference proteome</keyword>
<dbReference type="Proteomes" id="UP000014074">
    <property type="component" value="Unassembled WGS sequence"/>
</dbReference>
<feature type="domain" description="Major facilitator superfamily (MFS) profile" evidence="6">
    <location>
        <begin position="1"/>
        <end position="456"/>
    </location>
</feature>
<gene>
    <name evidence="7" type="ORF">UCRPA7_2327</name>
</gene>
<comment type="subcellular location">
    <subcellularLocation>
        <location evidence="1">Membrane</location>
        <topology evidence="1">Multi-pass membrane protein</topology>
    </subcellularLocation>
</comment>
<proteinExistence type="predicted"/>
<dbReference type="AlphaFoldDB" id="R8BS89"/>
<dbReference type="InterPro" id="IPR020846">
    <property type="entry name" value="MFS_dom"/>
</dbReference>
<dbReference type="KEGG" id="tmn:UCRPA7_2327"/>
<feature type="transmembrane region" description="Helical" evidence="5">
    <location>
        <begin position="196"/>
        <end position="215"/>
    </location>
</feature>
<dbReference type="GO" id="GO:0022857">
    <property type="term" value="F:transmembrane transporter activity"/>
    <property type="evidence" value="ECO:0007669"/>
    <property type="project" value="InterPro"/>
</dbReference>
<reference evidence="8" key="1">
    <citation type="journal article" date="2013" name="Genome Announc.">
        <title>Draft genome sequence of the ascomycete Phaeoacremonium aleophilum strain UCR-PA7, a causal agent of the esca disease complex in grapevines.</title>
        <authorList>
            <person name="Blanco-Ulate B."/>
            <person name="Rolshausen P."/>
            <person name="Cantu D."/>
        </authorList>
    </citation>
    <scope>NUCLEOTIDE SEQUENCE [LARGE SCALE GENOMIC DNA]</scope>
    <source>
        <strain evidence="8">UCR-PA7</strain>
    </source>
</reference>
<sequence length="485" mass="51837">MNVTMAIVTDVDLRKPASFISNFVTFAGGFKLSQLLGRNVGPGQANWMAASYPLTQSAFVLISGRLGAVYGHQKILLIGGGFLVVFSLINAFCSTYESFVSARALTGIGGGLLMPNAVAMLMIMVPPGRARNVTMAFFAASPPIGGWCGAILAGIFVELTDWKWLFIFIALLGAVVFGGLFFAFPKEQPVDKGGKIDYMGAALGLSSLLLFNFAWNQAPSVGWKTPYEIAIVILSVVLFGLFLVWEKKFAKEPVMPLKIFNAPTFTALVFVVLLTYMSFGISNWYMVAWQQLIRDWTVIQLAIGWIPFALGAVAAVGLAAWLIPRLDAQYILAIGVAVALVSNLLLATMPEQQTYWAQMFPAILLGSVCPDFVFVAAQVIASNSVGRREQGVAGSLIGTLNLYGVSLGLGFAGTIETEIVKDSKDELPGYRAALYFGVALAAAALIMDFAFVRLPKDDREGWSITADDDVPGVGTATGVEGGTAA</sequence>
<dbReference type="PANTHER" id="PTHR42718:SF41">
    <property type="entry name" value="MFS TRANSPORTER OF UNKOWN SPECIFICITY (AFU_ORTHOLOGUE AFUA_5G09940)-RELATED"/>
    <property type="match status" value="1"/>
</dbReference>
<feature type="transmembrane region" description="Helical" evidence="5">
    <location>
        <begin position="392"/>
        <end position="412"/>
    </location>
</feature>
<organism evidence="7 8">
    <name type="scientific">Phaeoacremonium minimum (strain UCR-PA7)</name>
    <name type="common">Esca disease fungus</name>
    <name type="synonym">Togninia minima</name>
    <dbReference type="NCBI Taxonomy" id="1286976"/>
    <lineage>
        <taxon>Eukaryota</taxon>
        <taxon>Fungi</taxon>
        <taxon>Dikarya</taxon>
        <taxon>Ascomycota</taxon>
        <taxon>Pezizomycotina</taxon>
        <taxon>Sordariomycetes</taxon>
        <taxon>Sordariomycetidae</taxon>
        <taxon>Togniniales</taxon>
        <taxon>Togniniaceae</taxon>
        <taxon>Phaeoacremonium</taxon>
    </lineage>
</organism>
<feature type="transmembrane region" description="Helical" evidence="5">
    <location>
        <begin position="162"/>
        <end position="184"/>
    </location>
</feature>
<evidence type="ECO:0000256" key="5">
    <source>
        <dbReference type="SAM" id="Phobius"/>
    </source>
</evidence>
<feature type="transmembrane region" description="Helical" evidence="5">
    <location>
        <begin position="75"/>
        <end position="92"/>
    </location>
</feature>
<dbReference type="Gene3D" id="1.20.1250.20">
    <property type="entry name" value="MFS general substrate transporter like domains"/>
    <property type="match status" value="1"/>
</dbReference>
<dbReference type="GeneID" id="19322564"/>
<dbReference type="eggNOG" id="KOG0254">
    <property type="taxonomic scope" value="Eukaryota"/>
</dbReference>
<dbReference type="SUPFAM" id="SSF103473">
    <property type="entry name" value="MFS general substrate transporter"/>
    <property type="match status" value="1"/>
</dbReference>
<evidence type="ECO:0000256" key="2">
    <source>
        <dbReference type="ARBA" id="ARBA00022692"/>
    </source>
</evidence>
<dbReference type="Pfam" id="PF07690">
    <property type="entry name" value="MFS_1"/>
    <property type="match status" value="1"/>
</dbReference>
<evidence type="ECO:0000256" key="3">
    <source>
        <dbReference type="ARBA" id="ARBA00022989"/>
    </source>
</evidence>
<feature type="transmembrane region" description="Helical" evidence="5">
    <location>
        <begin position="227"/>
        <end position="245"/>
    </location>
</feature>
<dbReference type="HOGENOM" id="CLU_000960_27_4_1"/>
<keyword evidence="4 5" id="KW-0472">Membrane</keyword>
<feature type="transmembrane region" description="Helical" evidence="5">
    <location>
        <begin position="104"/>
        <end position="125"/>
    </location>
</feature>